<protein>
    <submittedName>
        <fullName evidence="2">MetA-pathway of phenol degradation</fullName>
    </submittedName>
</protein>
<dbReference type="InterPro" id="IPR025737">
    <property type="entry name" value="FApF"/>
</dbReference>
<dbReference type="AlphaFoldDB" id="A0A1H1RB89"/>
<dbReference type="EMBL" id="LT629745">
    <property type="protein sequence ID" value="SDS32179.1"/>
    <property type="molecule type" value="Genomic_DNA"/>
</dbReference>
<evidence type="ECO:0000313" key="2">
    <source>
        <dbReference type="EMBL" id="SDS32179.1"/>
    </source>
</evidence>
<keyword evidence="3" id="KW-1185">Reference proteome</keyword>
<reference evidence="2 3" key="1">
    <citation type="submission" date="2016-10" db="EMBL/GenBank/DDBJ databases">
        <authorList>
            <person name="Varghese N."/>
            <person name="Submissions S."/>
        </authorList>
    </citation>
    <scope>NUCLEOTIDE SEQUENCE [LARGE SCALE GENOMIC DNA]</scope>
    <source>
        <strain evidence="2 3">Mar_2010_102</strain>
    </source>
</reference>
<gene>
    <name evidence="2" type="ORF">SAMN04488552_2803</name>
</gene>
<dbReference type="Proteomes" id="UP000198858">
    <property type="component" value="Chromosome I"/>
</dbReference>
<feature type="region of interest" description="Disordered" evidence="1">
    <location>
        <begin position="362"/>
        <end position="392"/>
    </location>
</feature>
<accession>A0A1H1RB89</accession>
<dbReference type="Pfam" id="PF13557">
    <property type="entry name" value="Phenol_MetA_deg"/>
    <property type="match status" value="1"/>
</dbReference>
<feature type="compositionally biased region" description="Acidic residues" evidence="1">
    <location>
        <begin position="381"/>
        <end position="392"/>
    </location>
</feature>
<name>A0A1H1RB89_9FLAO</name>
<proteinExistence type="predicted"/>
<organism evidence="2 3">
    <name type="scientific">Christiangramia echinicola</name>
    <dbReference type="NCBI Taxonomy" id="279359"/>
    <lineage>
        <taxon>Bacteria</taxon>
        <taxon>Pseudomonadati</taxon>
        <taxon>Bacteroidota</taxon>
        <taxon>Flavobacteriia</taxon>
        <taxon>Flavobacteriales</taxon>
        <taxon>Flavobacteriaceae</taxon>
        <taxon>Christiangramia</taxon>
    </lineage>
</organism>
<sequence>MRGPKNRSNILRPKYTNRTISTVFNTPDKDASNILKLFVKIKRSLHNQGSFSYKIIINLISLIESTQLTMRKSAVFSLFLIIATSLHAQYTETINSNRPGQSQGAFAVGTNVIQLESGLYFGDEEHTGLGTETDLWGVDYQLRYGLLFENLELNISGAFESQNIYRDFLGFTSEGKISNFKSNTIGAKYLIFDPYKSLEEDKPNLYSWKANQRFKWKTLIPAISIYAGANVAFGDNPYLFEGEGKFSPKAAIITQNNWGRWVLVLNLIADKLSEDFRSYTGIVTVTHTLSQNLAIFGEYQAIKGDIYADDILRAGGAYLIGKNLQFDISGLVNFKDTPSKWQVGAGVSYRLDLHKVDEFLEESNEGNKRRRRSEKLSRENEGEDDGGDGNNN</sequence>
<evidence type="ECO:0000313" key="3">
    <source>
        <dbReference type="Proteomes" id="UP000198858"/>
    </source>
</evidence>
<dbReference type="STRING" id="1250231.SAMN04488552_2803"/>
<evidence type="ECO:0000256" key="1">
    <source>
        <dbReference type="SAM" id="MobiDB-lite"/>
    </source>
</evidence>